<feature type="compositionally biased region" description="Low complexity" evidence="2">
    <location>
        <begin position="736"/>
        <end position="763"/>
    </location>
</feature>
<feature type="region of interest" description="Disordered" evidence="2">
    <location>
        <begin position="102"/>
        <end position="121"/>
    </location>
</feature>
<feature type="compositionally biased region" description="Polar residues" evidence="2">
    <location>
        <begin position="679"/>
        <end position="689"/>
    </location>
</feature>
<feature type="compositionally biased region" description="Gly residues" evidence="2">
    <location>
        <begin position="110"/>
        <end position="119"/>
    </location>
</feature>
<organism evidence="4 5">
    <name type="scientific">Sporidiobolus salmonicolor</name>
    <name type="common">Yeast-like fungus</name>
    <name type="synonym">Sporobolomyces salmonicolor</name>
    <dbReference type="NCBI Taxonomy" id="5005"/>
    <lineage>
        <taxon>Eukaryota</taxon>
        <taxon>Fungi</taxon>
        <taxon>Dikarya</taxon>
        <taxon>Basidiomycota</taxon>
        <taxon>Pucciniomycotina</taxon>
        <taxon>Microbotryomycetes</taxon>
        <taxon>Sporidiobolales</taxon>
        <taxon>Sporidiobolaceae</taxon>
        <taxon>Sporobolomyces</taxon>
    </lineage>
</organism>
<dbReference type="SUPFAM" id="SSF55277">
    <property type="entry name" value="GYF domain"/>
    <property type="match status" value="1"/>
</dbReference>
<feature type="compositionally biased region" description="Polar residues" evidence="2">
    <location>
        <begin position="198"/>
        <end position="217"/>
    </location>
</feature>
<dbReference type="GO" id="GO:0005829">
    <property type="term" value="C:cytosol"/>
    <property type="evidence" value="ECO:0007669"/>
    <property type="project" value="TreeGrafter"/>
</dbReference>
<feature type="region of interest" description="Disordered" evidence="2">
    <location>
        <begin position="1"/>
        <end position="94"/>
    </location>
</feature>
<dbReference type="CDD" id="cd00072">
    <property type="entry name" value="GYF"/>
    <property type="match status" value="1"/>
</dbReference>
<protein>
    <submittedName>
        <fullName evidence="4">SPOSA6832_00878-mRNA-1:cds</fullName>
    </submittedName>
</protein>
<dbReference type="SMART" id="SM00444">
    <property type="entry name" value="GYF"/>
    <property type="match status" value="1"/>
</dbReference>
<dbReference type="AlphaFoldDB" id="A0A0D6EHH6"/>
<feature type="region of interest" description="Disordered" evidence="2">
    <location>
        <begin position="186"/>
        <end position="265"/>
    </location>
</feature>
<gene>
    <name evidence="4" type="primary">SPOSA6832_00878</name>
</gene>
<evidence type="ECO:0000259" key="3">
    <source>
        <dbReference type="PROSITE" id="PS50829"/>
    </source>
</evidence>
<name>A0A0D6EHH6_SPOSA</name>
<feature type="compositionally biased region" description="Polar residues" evidence="2">
    <location>
        <begin position="24"/>
        <end position="42"/>
    </location>
</feature>
<feature type="region of interest" description="Disordered" evidence="2">
    <location>
        <begin position="633"/>
        <end position="715"/>
    </location>
</feature>
<keyword evidence="1" id="KW-0175">Coiled coil</keyword>
<feature type="compositionally biased region" description="Basic and acidic residues" evidence="2">
    <location>
        <begin position="249"/>
        <end position="258"/>
    </location>
</feature>
<keyword evidence="5" id="KW-1185">Reference proteome</keyword>
<evidence type="ECO:0000256" key="1">
    <source>
        <dbReference type="SAM" id="Coils"/>
    </source>
</evidence>
<dbReference type="OrthoDB" id="6415790at2759"/>
<dbReference type="Proteomes" id="UP000243876">
    <property type="component" value="Unassembled WGS sequence"/>
</dbReference>
<feature type="region of interest" description="Disordered" evidence="2">
    <location>
        <begin position="728"/>
        <end position="768"/>
    </location>
</feature>
<evidence type="ECO:0000313" key="5">
    <source>
        <dbReference type="Proteomes" id="UP000243876"/>
    </source>
</evidence>
<dbReference type="InterPro" id="IPR035445">
    <property type="entry name" value="GYF-like_dom_sf"/>
</dbReference>
<dbReference type="PANTHER" id="PTHR14445">
    <property type="entry name" value="GRB10 INTERACTING GYF PROTEIN"/>
    <property type="match status" value="1"/>
</dbReference>
<dbReference type="InterPro" id="IPR051640">
    <property type="entry name" value="GRB10-interact_GYF"/>
</dbReference>
<feature type="region of interest" description="Disordered" evidence="2">
    <location>
        <begin position="1189"/>
        <end position="1215"/>
    </location>
</feature>
<feature type="compositionally biased region" description="Low complexity" evidence="2">
    <location>
        <begin position="633"/>
        <end position="647"/>
    </location>
</feature>
<feature type="coiled-coil region" evidence="1">
    <location>
        <begin position="876"/>
        <end position="915"/>
    </location>
</feature>
<feature type="region of interest" description="Disordered" evidence="2">
    <location>
        <begin position="798"/>
        <end position="836"/>
    </location>
</feature>
<feature type="compositionally biased region" description="Low complexity" evidence="2">
    <location>
        <begin position="691"/>
        <end position="715"/>
    </location>
</feature>
<reference evidence="5" key="1">
    <citation type="submission" date="2015-02" db="EMBL/GenBank/DDBJ databases">
        <authorList>
            <person name="Gon?alves P."/>
        </authorList>
    </citation>
    <scope>NUCLEOTIDE SEQUENCE [LARGE SCALE GENOMIC DNA]</scope>
</reference>
<dbReference type="Gene3D" id="3.30.1490.40">
    <property type="match status" value="1"/>
</dbReference>
<feature type="region of interest" description="Disordered" evidence="2">
    <location>
        <begin position="952"/>
        <end position="979"/>
    </location>
</feature>
<evidence type="ECO:0000256" key="2">
    <source>
        <dbReference type="SAM" id="MobiDB-lite"/>
    </source>
</evidence>
<dbReference type="PROSITE" id="PS50829">
    <property type="entry name" value="GYF"/>
    <property type="match status" value="1"/>
</dbReference>
<proteinExistence type="predicted"/>
<accession>A0A0D6EHH6</accession>
<dbReference type="EMBL" id="CENE01000002">
    <property type="protein sequence ID" value="CEQ39361.1"/>
    <property type="molecule type" value="Genomic_DNA"/>
</dbReference>
<feature type="domain" description="GYF" evidence="3">
    <location>
        <begin position="429"/>
        <end position="477"/>
    </location>
</feature>
<dbReference type="PANTHER" id="PTHR14445:SF36">
    <property type="entry name" value="FI03272P-RELATED"/>
    <property type="match status" value="1"/>
</dbReference>
<feature type="compositionally biased region" description="Basic and acidic residues" evidence="2">
    <location>
        <begin position="959"/>
        <end position="970"/>
    </location>
</feature>
<feature type="compositionally biased region" description="Polar residues" evidence="2">
    <location>
        <begin position="1189"/>
        <end position="1201"/>
    </location>
</feature>
<feature type="region of interest" description="Disordered" evidence="2">
    <location>
        <begin position="403"/>
        <end position="436"/>
    </location>
</feature>
<evidence type="ECO:0000313" key="4">
    <source>
        <dbReference type="EMBL" id="CEQ39361.1"/>
    </source>
</evidence>
<feature type="compositionally biased region" description="Polar residues" evidence="2">
    <location>
        <begin position="355"/>
        <end position="373"/>
    </location>
</feature>
<sequence length="1215" mass="125294">MSFGGPGSAFSFAAPTRPARRVGSSGSFNQGSSAATSPSNGGPTPVDPPANPTLGSWSSAAQHERETSAGSIGSGAVTGHAHPGAGDASSRSFSSILSPSLSATANGGSHADGGEGNGRAGKPFVYSREFLLSLYDEDKARKRPLELAVNEIATRDLGGVNAASHKPWAMQEYREGEKDLFSTSIHPANARPSRMNRTESSLSTTSANGTLDLSTLGTLPRDRDRALASPGVRSPGITDKDGILGSGTGRERRTRDRSAGATMGIMGGVLGGIAAAGSPAARKKDGEGAKDVWQGGRWRRGAAQEADEGEKRPSAFGSRRFPLPDESESNEASKPNGDDAVPDSWEETAKDESAPTGSAMLNGSSLSSPNDSLPTEPELTATVLGSLALDSDPLDDALLSHKRSAAPSGASTPSRAAPPPGLSSLPQPEVHWQYRDPSGQIQGPFSASMMHDWYRQQFFTPDLRVKRTIDLDFESLENLIRRTGDSEKPFLATKPTLAGTAPGSAFSSAPGTPQIASAWGGSTGRAQTPLDQLAGALGQGRFGAAGTGSFYEPFGSNASSPALQSQTLPQLLANRAAVTPGGTALDPWGTPLPATASPAFQQLFPQQQQAQSPLLQQAHHSGLPSSIDILRQLQQQQQQHSPSLQSPYIQPGSTDVFGRPSPLPTPSYFDPRQLAVGSPAQQAASSAWIGQQVPQQIHQQQQHQQQPWSNLASPAAPVAPNAALQALSPTPQPATAAVPSPIGPPAASAPESQASVPQQQPAALGPVHQSQVSETVVVAGPAAEAPAVVAVVEEVSVQQQAPVVKEEQPKKKASPSKTKEAKAAPEPTPASVAEAEQPAFPAVSPSTSAKPAAAAPWAKDDTVVAAAAPAVSPSLREIQQAEAREADRRKAAARIQAAQANIQAAQRAAAAEAALAAEQLPPSANWAAGPAQVPAVKQPPVAPWTKPAVAAATKPAGKSLKEIQEEEERRKKAQVAAQQQAAAGATAGRGYAGSIGQGATKVANSAPWTTVAVKPAVAHTTAPAAKPVIPGLPSAATSVTVTRTASSTGLPSKPATPVARPAVAVPAQVVPAPKPATIIRSVNVNGASSVTPVYDAENPPPPSPEFVAWIRQALKGLTVPMDEFIQMLLSFPLDASSDVLEIISDSVYANSSTLDGRRFANDYAARRKNDVAIFAKGKVTAKPTSMAQVLASQPAPKQTEWSVKVAGSKKKKGGK</sequence>
<feature type="region of interest" description="Disordered" evidence="2">
    <location>
        <begin position="279"/>
        <end position="377"/>
    </location>
</feature>
<dbReference type="InterPro" id="IPR003169">
    <property type="entry name" value="GYF"/>
</dbReference>
<dbReference type="Pfam" id="PF02213">
    <property type="entry name" value="GYF"/>
    <property type="match status" value="1"/>
</dbReference>